<feature type="transmembrane region" description="Helical" evidence="1">
    <location>
        <begin position="118"/>
        <end position="139"/>
    </location>
</feature>
<dbReference type="AlphaFoldDB" id="A0A846TTP0"/>
<evidence type="ECO:0000256" key="1">
    <source>
        <dbReference type="SAM" id="Phobius"/>
    </source>
</evidence>
<feature type="transmembrane region" description="Helical" evidence="1">
    <location>
        <begin position="418"/>
        <end position="436"/>
    </location>
</feature>
<feature type="transmembrane region" description="Helical" evidence="1">
    <location>
        <begin position="389"/>
        <end position="406"/>
    </location>
</feature>
<protein>
    <submittedName>
        <fullName evidence="2">Uncharacterized protein</fullName>
    </submittedName>
</protein>
<dbReference type="Proteomes" id="UP000521379">
    <property type="component" value="Unassembled WGS sequence"/>
</dbReference>
<feature type="transmembrane region" description="Helical" evidence="1">
    <location>
        <begin position="193"/>
        <end position="213"/>
    </location>
</feature>
<feature type="transmembrane region" description="Helical" evidence="1">
    <location>
        <begin position="302"/>
        <end position="322"/>
    </location>
</feature>
<gene>
    <name evidence="2" type="ORF">GTW58_09440</name>
</gene>
<keyword evidence="1" id="KW-1133">Transmembrane helix</keyword>
<proteinExistence type="predicted"/>
<organism evidence="2 3">
    <name type="scientific">Kocuria subflava</name>
    <dbReference type="NCBI Taxonomy" id="1736139"/>
    <lineage>
        <taxon>Bacteria</taxon>
        <taxon>Bacillati</taxon>
        <taxon>Actinomycetota</taxon>
        <taxon>Actinomycetes</taxon>
        <taxon>Micrococcales</taxon>
        <taxon>Micrococcaceae</taxon>
        <taxon>Kocuria</taxon>
    </lineage>
</organism>
<feature type="transmembrane region" description="Helical" evidence="1">
    <location>
        <begin position="43"/>
        <end position="61"/>
    </location>
</feature>
<name>A0A846TTP0_9MICC</name>
<comment type="caution">
    <text evidence="2">The sequence shown here is derived from an EMBL/GenBank/DDBJ whole genome shotgun (WGS) entry which is preliminary data.</text>
</comment>
<feature type="transmembrane region" description="Helical" evidence="1">
    <location>
        <begin position="82"/>
        <end position="106"/>
    </location>
</feature>
<dbReference type="RefSeq" id="WP_119933133.1">
    <property type="nucleotide sequence ID" value="NZ_JAAVUN010000017.1"/>
</dbReference>
<accession>A0A846TTP0</accession>
<keyword evidence="1" id="KW-0472">Membrane</keyword>
<dbReference type="EMBL" id="JAAVUN010000017">
    <property type="protein sequence ID" value="NKE10149.1"/>
    <property type="molecule type" value="Genomic_DNA"/>
</dbReference>
<feature type="transmembrane region" description="Helical" evidence="1">
    <location>
        <begin position="442"/>
        <end position="461"/>
    </location>
</feature>
<keyword evidence="1" id="KW-0812">Transmembrane</keyword>
<feature type="transmembrane region" description="Helical" evidence="1">
    <location>
        <begin position="220"/>
        <end position="240"/>
    </location>
</feature>
<evidence type="ECO:0000313" key="2">
    <source>
        <dbReference type="EMBL" id="NKE10149.1"/>
    </source>
</evidence>
<reference evidence="2 3" key="1">
    <citation type="submission" date="2020-02" db="EMBL/GenBank/DDBJ databases">
        <authorList>
            <person name="Sun Q."/>
        </authorList>
    </citation>
    <scope>NUCLEOTIDE SEQUENCE [LARGE SCALE GENOMIC DNA]</scope>
    <source>
        <strain evidence="2 3">YIM 13062</strain>
    </source>
</reference>
<sequence>MGSFAAVLQDTYSRRRAFVIAAALVATLAVPALVRVVPATESGLLIVAGVVIGVITVLLMPNKRLNAAVTGSTDTRGTLGQGIALALYLSPLVLLNLVFPLVTPAINNQEVGGVTLTYIVLASSITTPWLAQAACMPAYRGLAQLMGDKDMSQIVPRFVQGWVPMLVQALPLVAVFALPLWLVSGWSAQAMGLYALLCVLHLVFVQSLVIANIGERRGHWAVAWIAYAAALAVAPTWVWLPPVAATLTQLFFIRGHLRHVTALIRLPHRDVAKDLLRGLLLGSVLWGDKFILFMVTDGQFQVIVVFMAMLPAVLAYNFYFVNLAPAVDNNIRGLHTAIQGEPIKDLVNTSAELSRVIDRSVLRTGALGMLLTLACSLVLEVLVPEQAGLAVGIALASWAFMMLTMLSYELDYIGERHLSQWLAAAHLIVMIAAFALVPSVGAYLIIVTGDLALVAVAWWLYKRAWSQPEYTLFWRHAVTW</sequence>
<feature type="transmembrane region" description="Helical" evidence="1">
    <location>
        <begin position="17"/>
        <end position="37"/>
    </location>
</feature>
<evidence type="ECO:0000313" key="3">
    <source>
        <dbReference type="Proteomes" id="UP000521379"/>
    </source>
</evidence>
<feature type="transmembrane region" description="Helical" evidence="1">
    <location>
        <begin position="361"/>
        <end position="383"/>
    </location>
</feature>
<keyword evidence="3" id="KW-1185">Reference proteome</keyword>
<feature type="transmembrane region" description="Helical" evidence="1">
    <location>
        <begin position="159"/>
        <end position="181"/>
    </location>
</feature>